<gene>
    <name evidence="6" type="ORF">LUZ63_000830</name>
</gene>
<dbReference type="GO" id="GO:0005886">
    <property type="term" value="C:plasma membrane"/>
    <property type="evidence" value="ECO:0007669"/>
    <property type="project" value="TreeGrafter"/>
</dbReference>
<dbReference type="Proteomes" id="UP001151287">
    <property type="component" value="Unassembled WGS sequence"/>
</dbReference>
<dbReference type="PANTHER" id="PTHR33021:SF339">
    <property type="entry name" value="OS07G0570600 PROTEIN"/>
    <property type="match status" value="1"/>
</dbReference>
<keyword evidence="7" id="KW-1185">Reference proteome</keyword>
<organism evidence="6 7">
    <name type="scientific">Rhynchospora breviuscula</name>
    <dbReference type="NCBI Taxonomy" id="2022672"/>
    <lineage>
        <taxon>Eukaryota</taxon>
        <taxon>Viridiplantae</taxon>
        <taxon>Streptophyta</taxon>
        <taxon>Embryophyta</taxon>
        <taxon>Tracheophyta</taxon>
        <taxon>Spermatophyta</taxon>
        <taxon>Magnoliopsida</taxon>
        <taxon>Liliopsida</taxon>
        <taxon>Poales</taxon>
        <taxon>Cyperaceae</taxon>
        <taxon>Cyperoideae</taxon>
        <taxon>Rhynchosporeae</taxon>
        <taxon>Rhynchospora</taxon>
    </lineage>
</organism>
<reference evidence="6" key="1">
    <citation type="journal article" date="2022" name="Cell">
        <title>Repeat-based holocentromeres influence genome architecture and karyotype evolution.</title>
        <authorList>
            <person name="Hofstatter P.G."/>
            <person name="Thangavel G."/>
            <person name="Lux T."/>
            <person name="Neumann P."/>
            <person name="Vondrak T."/>
            <person name="Novak P."/>
            <person name="Zhang M."/>
            <person name="Costa L."/>
            <person name="Castellani M."/>
            <person name="Scott A."/>
            <person name="Toegelov H."/>
            <person name="Fuchs J."/>
            <person name="Mata-Sucre Y."/>
            <person name="Dias Y."/>
            <person name="Vanzela A.L.L."/>
            <person name="Huettel B."/>
            <person name="Almeida C.C.S."/>
            <person name="Simkova H."/>
            <person name="Souza G."/>
            <person name="Pedrosa-Harand A."/>
            <person name="Macas J."/>
            <person name="Mayer K.F.X."/>
            <person name="Houben A."/>
            <person name="Marques A."/>
        </authorList>
    </citation>
    <scope>NUCLEOTIDE SEQUENCE</scope>
    <source>
        <strain evidence="6">RhyBre1mFocal</strain>
    </source>
</reference>
<dbReference type="EMBL" id="JAMQYH010000001">
    <property type="protein sequence ID" value="KAJ1701051.1"/>
    <property type="molecule type" value="Genomic_DNA"/>
</dbReference>
<keyword evidence="1" id="KW-0479">Metal-binding</keyword>
<keyword evidence="4" id="KW-1133">Transmembrane helix</keyword>
<dbReference type="PROSITE" id="PS51485">
    <property type="entry name" value="PHYTOCYANIN"/>
    <property type="match status" value="1"/>
</dbReference>
<feature type="region of interest" description="Disordered" evidence="3">
    <location>
        <begin position="157"/>
        <end position="201"/>
    </location>
</feature>
<dbReference type="FunFam" id="2.60.40.420:FF:000003">
    <property type="entry name" value="Blue copper"/>
    <property type="match status" value="1"/>
</dbReference>
<accession>A0A9Q0HWH1</accession>
<evidence type="ECO:0000256" key="4">
    <source>
        <dbReference type="SAM" id="Phobius"/>
    </source>
</evidence>
<feature type="transmembrane region" description="Helical" evidence="4">
    <location>
        <begin position="35"/>
        <end position="57"/>
    </location>
</feature>
<proteinExistence type="predicted"/>
<evidence type="ECO:0000256" key="2">
    <source>
        <dbReference type="ARBA" id="ARBA00023180"/>
    </source>
</evidence>
<sequence>MHAFGNHPISTSALTILFPVFPQNLTSLTVKRSTMAAKALVLLLFLGLTSFCTATVLKVGDDKGWTIVGNVNYSAWASSKKFKIGDVILFEYNKNFHNVMLVTKKDYKSCNATNPIATYNSGNDSVTITRSGHNFYICGVPGHCAIGQKVDIRVEKTKGASSPRSAPVPESSTSSPSPGTDTGDAAGTSTTTTAAPAPKPSSGSRFVPAYLGFGVAVMATIVTLVV</sequence>
<protein>
    <recommendedName>
        <fullName evidence="5">Phytocyanin domain-containing protein</fullName>
    </recommendedName>
</protein>
<evidence type="ECO:0000256" key="1">
    <source>
        <dbReference type="ARBA" id="ARBA00022723"/>
    </source>
</evidence>
<feature type="transmembrane region" description="Helical" evidence="4">
    <location>
        <begin position="206"/>
        <end position="225"/>
    </location>
</feature>
<dbReference type="PANTHER" id="PTHR33021">
    <property type="entry name" value="BLUE COPPER PROTEIN"/>
    <property type="match status" value="1"/>
</dbReference>
<dbReference type="SUPFAM" id="SSF49503">
    <property type="entry name" value="Cupredoxins"/>
    <property type="match status" value="1"/>
</dbReference>
<dbReference type="GO" id="GO:0009055">
    <property type="term" value="F:electron transfer activity"/>
    <property type="evidence" value="ECO:0007669"/>
    <property type="project" value="InterPro"/>
</dbReference>
<feature type="domain" description="Phytocyanin" evidence="5">
    <location>
        <begin position="55"/>
        <end position="156"/>
    </location>
</feature>
<name>A0A9Q0HWH1_9POAL</name>
<evidence type="ECO:0000313" key="7">
    <source>
        <dbReference type="Proteomes" id="UP001151287"/>
    </source>
</evidence>
<dbReference type="Gene3D" id="2.60.40.420">
    <property type="entry name" value="Cupredoxins - blue copper proteins"/>
    <property type="match status" value="1"/>
</dbReference>
<dbReference type="GO" id="GO:0046872">
    <property type="term" value="F:metal ion binding"/>
    <property type="evidence" value="ECO:0007669"/>
    <property type="project" value="UniProtKB-KW"/>
</dbReference>
<keyword evidence="2" id="KW-0325">Glycoprotein</keyword>
<dbReference type="InterPro" id="IPR003245">
    <property type="entry name" value="Phytocyanin_dom"/>
</dbReference>
<dbReference type="AlphaFoldDB" id="A0A9Q0HWH1"/>
<comment type="caution">
    <text evidence="6">The sequence shown here is derived from an EMBL/GenBank/DDBJ whole genome shotgun (WGS) entry which is preliminary data.</text>
</comment>
<dbReference type="Pfam" id="PF02298">
    <property type="entry name" value="Cu_bind_like"/>
    <property type="match status" value="1"/>
</dbReference>
<keyword evidence="4" id="KW-0472">Membrane</keyword>
<feature type="compositionally biased region" description="Low complexity" evidence="3">
    <location>
        <begin position="171"/>
        <end position="201"/>
    </location>
</feature>
<evidence type="ECO:0000259" key="5">
    <source>
        <dbReference type="PROSITE" id="PS51485"/>
    </source>
</evidence>
<dbReference type="InterPro" id="IPR039391">
    <property type="entry name" value="Phytocyanin-like"/>
</dbReference>
<evidence type="ECO:0000256" key="3">
    <source>
        <dbReference type="SAM" id="MobiDB-lite"/>
    </source>
</evidence>
<dbReference type="OrthoDB" id="1933492at2759"/>
<evidence type="ECO:0000313" key="6">
    <source>
        <dbReference type="EMBL" id="KAJ1701051.1"/>
    </source>
</evidence>
<keyword evidence="4" id="KW-0812">Transmembrane</keyword>
<dbReference type="InterPro" id="IPR008972">
    <property type="entry name" value="Cupredoxin"/>
</dbReference>